<feature type="region of interest" description="Disordered" evidence="1">
    <location>
        <begin position="106"/>
        <end position="227"/>
    </location>
</feature>
<reference evidence="2" key="1">
    <citation type="submission" date="2021-01" db="EMBL/GenBank/DDBJ databases">
        <authorList>
            <person name="Corre E."/>
            <person name="Pelletier E."/>
            <person name="Niang G."/>
            <person name="Scheremetjew M."/>
            <person name="Finn R."/>
            <person name="Kale V."/>
            <person name="Holt S."/>
            <person name="Cochrane G."/>
            <person name="Meng A."/>
            <person name="Brown T."/>
            <person name="Cohen L."/>
        </authorList>
    </citation>
    <scope>NUCLEOTIDE SEQUENCE</scope>
    <source>
        <strain evidence="2">NIES-2562</strain>
    </source>
</reference>
<dbReference type="EMBL" id="HBIB01040348">
    <property type="protein sequence ID" value="CAE0263947.1"/>
    <property type="molecule type" value="Transcribed_RNA"/>
</dbReference>
<feature type="compositionally biased region" description="Basic residues" evidence="1">
    <location>
        <begin position="194"/>
        <end position="205"/>
    </location>
</feature>
<organism evidence="2">
    <name type="scientific">Palpitomonas bilix</name>
    <dbReference type="NCBI Taxonomy" id="652834"/>
    <lineage>
        <taxon>Eukaryota</taxon>
        <taxon>Eukaryota incertae sedis</taxon>
    </lineage>
</organism>
<dbReference type="AlphaFoldDB" id="A0A7S3GEP0"/>
<feature type="compositionally biased region" description="Basic and acidic residues" evidence="1">
    <location>
        <begin position="128"/>
        <end position="142"/>
    </location>
</feature>
<proteinExistence type="predicted"/>
<gene>
    <name evidence="2" type="ORF">PBIL07802_LOCUS26250</name>
</gene>
<feature type="compositionally biased region" description="Basic and acidic residues" evidence="1">
    <location>
        <begin position="206"/>
        <end position="226"/>
    </location>
</feature>
<protein>
    <submittedName>
        <fullName evidence="2">Uncharacterized protein</fullName>
    </submittedName>
</protein>
<name>A0A7S3GEP0_9EUKA</name>
<accession>A0A7S3GEP0</accession>
<evidence type="ECO:0000256" key="1">
    <source>
        <dbReference type="SAM" id="MobiDB-lite"/>
    </source>
</evidence>
<evidence type="ECO:0000313" key="2">
    <source>
        <dbReference type="EMBL" id="CAE0263947.1"/>
    </source>
</evidence>
<feature type="compositionally biased region" description="Basic and acidic residues" evidence="1">
    <location>
        <begin position="1"/>
        <end position="10"/>
    </location>
</feature>
<feature type="compositionally biased region" description="Low complexity" evidence="1">
    <location>
        <begin position="112"/>
        <end position="127"/>
    </location>
</feature>
<feature type="region of interest" description="Disordered" evidence="1">
    <location>
        <begin position="1"/>
        <end position="37"/>
    </location>
</feature>
<feature type="compositionally biased region" description="Low complexity" evidence="1">
    <location>
        <begin position="11"/>
        <end position="20"/>
    </location>
</feature>
<sequence length="293" mass="32063">MSFISRHSDATAHANAHAHTQPPPPLFSEQTKGSLSRIPKNTRAKLMSCPLATPYSNQRVTPSTGVAPLARARIERGQSLLSHSSMKVMVKERSYPVLSCYRPASSPSLLIRTPSTSSRHSTSTLSRGGERDRSDSRMESGRSTRNSMEGGKVMYTQKSWQDGEGSRPQSGSSSVGGRHAASMNSVHSVEGRKKTDRKKAGKKGKSKGDGRNTPLHNDERRKDRSVGDVLPIQSEHTVGHKQEEIEKWGIERAASGSIGLEPSETQASMAADVLEWRKKREDAMLEEYGGVLM</sequence>